<gene>
    <name evidence="1" type="ORF">AB3N04_06475</name>
</gene>
<accession>A0AB39BVP2</accession>
<protein>
    <submittedName>
        <fullName evidence="1">DUF3006 domain-containing protein</fullName>
    </submittedName>
</protein>
<reference evidence="1" key="1">
    <citation type="submission" date="2024-07" db="EMBL/GenBank/DDBJ databases">
        <title>Identification and characteristics of an arsenic-resistant bacterial isolate, which belongs to a novel species.</title>
        <authorList>
            <person name="Juszczyk A."/>
            <person name="Kowalczyk A."/>
            <person name="Was K."/>
            <person name="Kosowicz W."/>
            <person name="Budzyn A."/>
            <person name="Latowski D."/>
        </authorList>
    </citation>
    <scope>NUCLEOTIDE SEQUENCE</scope>
    <source>
        <strain evidence="1">As8PL</strain>
    </source>
</reference>
<organism evidence="1">
    <name type="scientific">Alkalihalophilus sp. As8PL</name>
    <dbReference type="NCBI Taxonomy" id="3237103"/>
    <lineage>
        <taxon>Bacteria</taxon>
        <taxon>Bacillati</taxon>
        <taxon>Bacillota</taxon>
        <taxon>Bacilli</taxon>
        <taxon>Bacillales</taxon>
        <taxon>Bacillaceae</taxon>
        <taxon>Alkalihalophilus</taxon>
    </lineage>
</organism>
<dbReference type="InterPro" id="IPR021377">
    <property type="entry name" value="DUF3006"/>
</dbReference>
<dbReference type="RefSeq" id="WP_368505283.1">
    <property type="nucleotide sequence ID" value="NZ_CP162551.1"/>
</dbReference>
<name>A0AB39BVP2_9BACI</name>
<dbReference type="Pfam" id="PF11213">
    <property type="entry name" value="DUF3006"/>
    <property type="match status" value="1"/>
</dbReference>
<evidence type="ECO:0000313" key="1">
    <source>
        <dbReference type="EMBL" id="XDI37957.1"/>
    </source>
</evidence>
<dbReference type="EMBL" id="CP162551">
    <property type="protein sequence ID" value="XDI37957.1"/>
    <property type="molecule type" value="Genomic_DNA"/>
</dbReference>
<proteinExistence type="predicted"/>
<dbReference type="AlphaFoldDB" id="A0AB39BVP2"/>
<sequence length="87" mass="9759">MPIYTLDRIVDGKIAVLLLREEESIETTLSIDELPSKAKEGDLLKLTFTKNEQVANVNILKKDTDAAIKKATSLLEKIKKKNHPTNL</sequence>